<evidence type="ECO:0000256" key="3">
    <source>
        <dbReference type="SAM" id="MobiDB-lite"/>
    </source>
</evidence>
<name>A0A177AWS5_9BILA</name>
<evidence type="ECO:0000313" key="6">
    <source>
        <dbReference type="EMBL" id="OAF66435.1"/>
    </source>
</evidence>
<keyword evidence="2" id="KW-0677">Repeat</keyword>
<evidence type="ECO:0000256" key="1">
    <source>
        <dbReference type="ARBA" id="ARBA00022729"/>
    </source>
</evidence>
<evidence type="ECO:0000313" key="7">
    <source>
        <dbReference type="Proteomes" id="UP000078046"/>
    </source>
</evidence>
<comment type="caution">
    <text evidence="6">The sequence shown here is derived from an EMBL/GenBank/DDBJ whole genome shotgun (WGS) entry which is preliminary data.</text>
</comment>
<dbReference type="Pfam" id="PF02815">
    <property type="entry name" value="MIR"/>
    <property type="match status" value="1"/>
</dbReference>
<evidence type="ECO:0000259" key="5">
    <source>
        <dbReference type="PROSITE" id="PS50919"/>
    </source>
</evidence>
<keyword evidence="7" id="KW-1185">Reference proteome</keyword>
<gene>
    <name evidence="6" type="ORF">A3Q56_05843</name>
</gene>
<dbReference type="SMART" id="SM00472">
    <property type="entry name" value="MIR"/>
    <property type="match status" value="3"/>
</dbReference>
<dbReference type="PROSITE" id="PS50919">
    <property type="entry name" value="MIR"/>
    <property type="match status" value="2"/>
</dbReference>
<dbReference type="SUPFAM" id="SSF82109">
    <property type="entry name" value="MIR domain"/>
    <property type="match status" value="1"/>
</dbReference>
<dbReference type="PANTHER" id="PTHR46809:SF2">
    <property type="entry name" value="GH21273P"/>
    <property type="match status" value="1"/>
</dbReference>
<sequence length="221" mass="25610">MNVIVQLIYFFLLFKNFKCNDITYGSVLKLINLYYEVRLHSHEVKYGGTGSGQQSVTAISESDDHNSYWKVMTPPNIKNDELNVKCGDTINLLHVSTKKKLHSHNFLSPLSSNYEISAFDSDKKINSDDNFIVECISKKMFWDRDDSVKFKHSNTNRYLVVNGQIYSHPIQGQYEVSGKFDNSKKSQWKAAEGIFIKKPHFNHNEKTKKNNQNSEHIHNEL</sequence>
<feature type="chain" id="PRO_5008056768" description="MIR domain-containing protein" evidence="4">
    <location>
        <begin position="20"/>
        <end position="221"/>
    </location>
</feature>
<evidence type="ECO:0000256" key="4">
    <source>
        <dbReference type="SAM" id="SignalP"/>
    </source>
</evidence>
<protein>
    <recommendedName>
        <fullName evidence="5">MIR domain-containing protein</fullName>
    </recommendedName>
</protein>
<dbReference type="InterPro" id="IPR016093">
    <property type="entry name" value="MIR_motif"/>
</dbReference>
<dbReference type="OrthoDB" id="5588846at2759"/>
<reference evidence="6 7" key="1">
    <citation type="submission" date="2016-04" db="EMBL/GenBank/DDBJ databases">
        <title>The genome of Intoshia linei affirms orthonectids as highly simplified spiralians.</title>
        <authorList>
            <person name="Mikhailov K.V."/>
            <person name="Slusarev G.S."/>
            <person name="Nikitin M.A."/>
            <person name="Logacheva M.D."/>
            <person name="Penin A."/>
            <person name="Aleoshin V."/>
            <person name="Panchin Y.V."/>
        </authorList>
    </citation>
    <scope>NUCLEOTIDE SEQUENCE [LARGE SCALE GENOMIC DNA]</scope>
    <source>
        <strain evidence="6">Intl2013</strain>
        <tissue evidence="6">Whole animal</tissue>
    </source>
</reference>
<dbReference type="Proteomes" id="UP000078046">
    <property type="component" value="Unassembled WGS sequence"/>
</dbReference>
<feature type="region of interest" description="Disordered" evidence="3">
    <location>
        <begin position="199"/>
        <end position="221"/>
    </location>
</feature>
<organism evidence="6 7">
    <name type="scientific">Intoshia linei</name>
    <dbReference type="NCBI Taxonomy" id="1819745"/>
    <lineage>
        <taxon>Eukaryota</taxon>
        <taxon>Metazoa</taxon>
        <taxon>Spiralia</taxon>
        <taxon>Lophotrochozoa</taxon>
        <taxon>Mesozoa</taxon>
        <taxon>Orthonectida</taxon>
        <taxon>Rhopaluridae</taxon>
        <taxon>Intoshia</taxon>
    </lineage>
</organism>
<dbReference type="AlphaFoldDB" id="A0A177AWS5"/>
<dbReference type="PANTHER" id="PTHR46809">
    <property type="entry name" value="STROMAL CELL-DERIVED FACTOR 2-LIKE PROTEIN"/>
    <property type="match status" value="1"/>
</dbReference>
<evidence type="ECO:0000256" key="2">
    <source>
        <dbReference type="ARBA" id="ARBA00022737"/>
    </source>
</evidence>
<dbReference type="Gene3D" id="2.80.10.50">
    <property type="match status" value="1"/>
</dbReference>
<keyword evidence="1 4" id="KW-0732">Signal</keyword>
<proteinExistence type="predicted"/>
<feature type="domain" description="MIR" evidence="5">
    <location>
        <begin position="19"/>
        <end position="74"/>
    </location>
</feature>
<feature type="domain" description="MIR" evidence="5">
    <location>
        <begin position="81"/>
        <end position="136"/>
    </location>
</feature>
<feature type="signal peptide" evidence="4">
    <location>
        <begin position="1"/>
        <end position="19"/>
    </location>
</feature>
<dbReference type="InterPro" id="IPR036300">
    <property type="entry name" value="MIR_dom_sf"/>
</dbReference>
<accession>A0A177AWS5</accession>
<dbReference type="EMBL" id="LWCA01000933">
    <property type="protein sequence ID" value="OAF66435.1"/>
    <property type="molecule type" value="Genomic_DNA"/>
</dbReference>